<feature type="domain" description="Jacalin-type lectin" evidence="2">
    <location>
        <begin position="3"/>
        <end position="154"/>
    </location>
</feature>
<dbReference type="Gene3D" id="2.100.10.30">
    <property type="entry name" value="Jacalin-like lectin domain"/>
    <property type="match status" value="1"/>
</dbReference>
<dbReference type="Pfam" id="PF01419">
    <property type="entry name" value="Jacalin"/>
    <property type="match status" value="1"/>
</dbReference>
<comment type="caution">
    <text evidence="3">The sequence shown here is derived from an EMBL/GenBank/DDBJ whole genome shotgun (WGS) entry which is preliminary data.</text>
</comment>
<dbReference type="SUPFAM" id="SSF51101">
    <property type="entry name" value="Mannose-binding lectins"/>
    <property type="match status" value="1"/>
</dbReference>
<keyword evidence="1" id="KW-0430">Lectin</keyword>
<dbReference type="PROSITE" id="PS51752">
    <property type="entry name" value="JACALIN_LECTIN"/>
    <property type="match status" value="1"/>
</dbReference>
<dbReference type="InterPro" id="IPR036404">
    <property type="entry name" value="Jacalin-like_lectin_dom_sf"/>
</dbReference>
<evidence type="ECO:0000259" key="2">
    <source>
        <dbReference type="PROSITE" id="PS51752"/>
    </source>
</evidence>
<dbReference type="AlphaFoldDB" id="A0A6G1CBL1"/>
<dbReference type="Proteomes" id="UP000479710">
    <property type="component" value="Unassembled WGS sequence"/>
</dbReference>
<dbReference type="SMART" id="SM00915">
    <property type="entry name" value="Jacalin"/>
    <property type="match status" value="1"/>
</dbReference>
<dbReference type="EMBL" id="SPHZ02000010">
    <property type="protein sequence ID" value="KAF0897506.1"/>
    <property type="molecule type" value="Genomic_DNA"/>
</dbReference>
<name>A0A6G1CBL1_9ORYZ</name>
<keyword evidence="4" id="KW-1185">Reference proteome</keyword>
<sequence>MSLVKVGPFGGQAAGRMMDINPNQVPAQLKSITIWHNETAGIITAIRFTYSDDQDDSFTVPSANNVWGDQRSGPSQTINIDTDQDEYVKKLEGTHNGTHVNSLRITTRKKTSRWYGNQSKGHHAFSVPLLTGGVLAFFVRASNCINTIGVYVGTVE</sequence>
<gene>
    <name evidence="3" type="ORF">E2562_038360</name>
</gene>
<dbReference type="OrthoDB" id="654502at2759"/>
<organism evidence="3 4">
    <name type="scientific">Oryza meyeriana var. granulata</name>
    <dbReference type="NCBI Taxonomy" id="110450"/>
    <lineage>
        <taxon>Eukaryota</taxon>
        <taxon>Viridiplantae</taxon>
        <taxon>Streptophyta</taxon>
        <taxon>Embryophyta</taxon>
        <taxon>Tracheophyta</taxon>
        <taxon>Spermatophyta</taxon>
        <taxon>Magnoliopsida</taxon>
        <taxon>Liliopsida</taxon>
        <taxon>Poales</taxon>
        <taxon>Poaceae</taxon>
        <taxon>BOP clade</taxon>
        <taxon>Oryzoideae</taxon>
        <taxon>Oryzeae</taxon>
        <taxon>Oryzinae</taxon>
        <taxon>Oryza</taxon>
        <taxon>Oryza meyeriana</taxon>
    </lineage>
</organism>
<reference evidence="3 4" key="1">
    <citation type="submission" date="2019-11" db="EMBL/GenBank/DDBJ databases">
        <title>Whole genome sequence of Oryza granulata.</title>
        <authorList>
            <person name="Li W."/>
        </authorList>
    </citation>
    <scope>NUCLEOTIDE SEQUENCE [LARGE SCALE GENOMIC DNA]</scope>
    <source>
        <strain evidence="4">cv. Menghai</strain>
        <tissue evidence="3">Leaf</tissue>
    </source>
</reference>
<evidence type="ECO:0000256" key="1">
    <source>
        <dbReference type="ARBA" id="ARBA00022734"/>
    </source>
</evidence>
<accession>A0A6G1CBL1</accession>
<evidence type="ECO:0000313" key="4">
    <source>
        <dbReference type="Proteomes" id="UP000479710"/>
    </source>
</evidence>
<dbReference type="GO" id="GO:0030246">
    <property type="term" value="F:carbohydrate binding"/>
    <property type="evidence" value="ECO:0007669"/>
    <property type="project" value="UniProtKB-KW"/>
</dbReference>
<dbReference type="PANTHER" id="PTHR46506">
    <property type="entry name" value="OS05G0143600 PROTEIN"/>
    <property type="match status" value="1"/>
</dbReference>
<evidence type="ECO:0000313" key="3">
    <source>
        <dbReference type="EMBL" id="KAF0897506.1"/>
    </source>
</evidence>
<proteinExistence type="predicted"/>
<dbReference type="InterPro" id="IPR001229">
    <property type="entry name" value="Jacalin-like_lectin_dom"/>
</dbReference>
<protein>
    <recommendedName>
        <fullName evidence="2">Jacalin-type lectin domain-containing protein</fullName>
    </recommendedName>
</protein>